<dbReference type="EMBL" id="JARBJD010000183">
    <property type="protein sequence ID" value="KAK2948133.1"/>
    <property type="molecule type" value="Genomic_DNA"/>
</dbReference>
<gene>
    <name evidence="1" type="ORF">BLNAU_16933</name>
</gene>
<evidence type="ECO:0000313" key="1">
    <source>
        <dbReference type="EMBL" id="KAK2948133.1"/>
    </source>
</evidence>
<keyword evidence="2" id="KW-1185">Reference proteome</keyword>
<dbReference type="InterPro" id="IPR011050">
    <property type="entry name" value="Pectin_lyase_fold/virulence"/>
</dbReference>
<protein>
    <submittedName>
        <fullName evidence="1">Uncharacterized protein</fullName>
    </submittedName>
</protein>
<organism evidence="1 2">
    <name type="scientific">Blattamonas nauphoetae</name>
    <dbReference type="NCBI Taxonomy" id="2049346"/>
    <lineage>
        <taxon>Eukaryota</taxon>
        <taxon>Metamonada</taxon>
        <taxon>Preaxostyla</taxon>
        <taxon>Oxymonadida</taxon>
        <taxon>Blattamonas</taxon>
    </lineage>
</organism>
<dbReference type="SUPFAM" id="SSF51126">
    <property type="entry name" value="Pectin lyase-like"/>
    <property type="match status" value="2"/>
</dbReference>
<proteinExistence type="predicted"/>
<dbReference type="InterPro" id="IPR012334">
    <property type="entry name" value="Pectin_lyas_fold"/>
</dbReference>
<reference evidence="1 2" key="1">
    <citation type="journal article" date="2022" name="bioRxiv">
        <title>Genomics of Preaxostyla Flagellates Illuminates Evolutionary Transitions and the Path Towards Mitochondrial Loss.</title>
        <authorList>
            <person name="Novak L.V.F."/>
            <person name="Treitli S.C."/>
            <person name="Pyrih J."/>
            <person name="Halakuc P."/>
            <person name="Pipaliya S.V."/>
            <person name="Vacek V."/>
            <person name="Brzon O."/>
            <person name="Soukal P."/>
            <person name="Eme L."/>
            <person name="Dacks J.B."/>
            <person name="Karnkowska A."/>
            <person name="Elias M."/>
            <person name="Hampl V."/>
        </authorList>
    </citation>
    <scope>NUCLEOTIDE SEQUENCE [LARGE SCALE GENOMIC DNA]</scope>
    <source>
        <strain evidence="1">NAU3</strain>
        <tissue evidence="1">Gut</tissue>
    </source>
</reference>
<sequence>MEFSPLLEGMTQFVLLSSFALTCTDCLQIFEKDETLGHLLRGVVRDAHVEWEKEYPAAEKRKQQIMVKMEEEGLLDEIELHFQCRNMNRIQHSYVSLVSTQIHYLGQNAPYLQSSRYPFLCPEYPCILTNSGYIRNWNLYLHGNSVPDLTSDNKSQLPKDNTFDQETQISVMFEVCNSTFRLDNLELFANTPCTAISLIRSSTFVITGSTITSCPDTSPFVIGDSGMESSVSVSIILCSHRSSSDSSSLLPLVSGHRSLLPSAHITSNEEQHADTFGVRSLSIVGSGLNLKSVHLVAGTGPLFDFGYSLGNRRSDVVGCTVSLSAATLTNTTSTRLPSTFPRSCSSLMQRLIRVSVTESTNHLCGTSGMPLDWSGSSLLSNCSFSSCLTNTAPEPIPEPTQDPGADKTLHTYSQQTERLDLSDELYDTTTRNQVWVISCAFEDLPSLSFGGAIRLSTRPADLVVKHSSFKGCSVEGSGGAMYVIQNPSAANANIFYLTLFNCQFTNNTAGITGGHVIVQAYNPVTVAQCTFEDSRSMSNTPLTQYQAVHVSLNGNCRFDNCTLSNNEGRYAGGIYIKQNVTTGSVILTDILFKENVCTNATASQRVTDCIIYQTAVQTLQFFDCFSTSAQPHCGSHCANPVYPDCIGPSITSVVQTTKFDEDGDEYYSLAFTGVFKGTNRKYDVTLEDGDGARVVIGRATFTKSTGSVTLPVSHPNSFSLSPSTKYFIVSLKKSVTQSTSNALDFEGETEPDWTWWHHTLESRADNLVGLSFTTPAASTLTKIEAELNPSNLNEGIITLTVDTIPAGSFTLIVFENSDAQQNPITIGPFLFTSSSTETSSSHTVVIHPSGKLSYGKTYTVKTLSSSTLIVSHSSPTFDVPDAPPRISFASPTLSGMNRTWVDVVLTGDALPQGKGFKIVVKEMEGDAIKSGAPEINLTGTIDGSSGTTTTCTARVEIYKKAQTLEYSTKYKIESLEINGYGCIVDSTVTFTVPASPCRIEGTEGFDLNGEKTGFYVTVKGVNFPSPMTSLTSMEVKGSVEISSTSIVRKSDSELRVEFGVGKAETSDLVEYGKSYTIAGVSGGLEVFVNSGVGLTVPSPGIVSSTSTELNSETNDAFKVIVNGKDFVIDSEWILKLTGRNEEISVRMTSTEKGESSWVKAEMNPANFDQVILTLTSTRMSAGSFTLIVFETDDAQKTPISIGPFAYSVSTEQIDSVFSLTVVPSGLLSCGETYTVHSLSSSSQIVSHSSQTFQVPPLIRTASASLNLDDLDEVIVSLTAFGFPSSTPIMLTIVEVDESDNHIGSPFELTGTPSKTGDSTHILKARVEPTKLEHATRFEITKCDVVGQETVLDGRVFFHVPSKPDFSVLHISSTGNDENDGTATDPLLTLHSALGKCDTALKEDWLVEMSDWCRIGKQTELGAEQEGLRVVVKGGEGRRIDCTLTESEPTVGHRGNKEQGMVSVSKNTLSFVEVMFVVASQNERIGSVLRVGEGGVVWMEGCEVRSSETMKQTFIAVCRDGEMKGEGLKISSMKFVGKGCVVRMSEKGRLTLSSCSFDGVSFESGGVVVGKTRGKIWIDETRFTWCSGRSFGSVIRVMTVGGEMIVTKCDFVDCSTTVDLNEHGRVELGGGCVLVEMEQTGRSLSSCRVDLRKSSFLGCTLRWIGQGREGAEVVGGSGFMIVGRRVKGVVLLDGVRLSSCSCVGDGASGVISGGPRLHCLPDLSLLPRALSSPSLYQFYFNLSSLRRKPPLLYTRPATSRRVSPVHSSLPDRFSTLRRPPTTLQAALCLRPSLPHRPSASVPFVH</sequence>
<dbReference type="Gene3D" id="2.160.20.10">
    <property type="entry name" value="Single-stranded right-handed beta-helix, Pectin lyase-like"/>
    <property type="match status" value="1"/>
</dbReference>
<evidence type="ECO:0000313" key="2">
    <source>
        <dbReference type="Proteomes" id="UP001281761"/>
    </source>
</evidence>
<accession>A0ABQ9X823</accession>
<name>A0ABQ9X823_9EUKA</name>
<comment type="caution">
    <text evidence="1">The sequence shown here is derived from an EMBL/GenBank/DDBJ whole genome shotgun (WGS) entry which is preliminary data.</text>
</comment>
<dbReference type="Proteomes" id="UP001281761">
    <property type="component" value="Unassembled WGS sequence"/>
</dbReference>